<evidence type="ECO:0000313" key="1">
    <source>
        <dbReference type="EMBL" id="RXH81513.1"/>
    </source>
</evidence>
<dbReference type="Proteomes" id="UP000290289">
    <property type="component" value="Chromosome 12"/>
</dbReference>
<gene>
    <name evidence="1" type="ORF">DVH24_034934</name>
</gene>
<keyword evidence="2" id="KW-1185">Reference proteome</keyword>
<sequence>MELLILEEALLKELQRWFKLKVEGWRKGSLKFIGACGILRNSFGAWHVGFCVNLEPEEILNANKEVADSVIVVQLILHGATNIILLVN</sequence>
<dbReference type="AlphaFoldDB" id="A0A498IJS7"/>
<reference evidence="1 2" key="1">
    <citation type="submission" date="2018-10" db="EMBL/GenBank/DDBJ databases">
        <title>A high-quality apple genome assembly.</title>
        <authorList>
            <person name="Hu J."/>
        </authorList>
    </citation>
    <scope>NUCLEOTIDE SEQUENCE [LARGE SCALE GENOMIC DNA]</scope>
    <source>
        <strain evidence="2">cv. HFTH1</strain>
        <tissue evidence="1">Young leaf</tissue>
    </source>
</reference>
<organism evidence="1 2">
    <name type="scientific">Malus domestica</name>
    <name type="common">Apple</name>
    <name type="synonym">Pyrus malus</name>
    <dbReference type="NCBI Taxonomy" id="3750"/>
    <lineage>
        <taxon>Eukaryota</taxon>
        <taxon>Viridiplantae</taxon>
        <taxon>Streptophyta</taxon>
        <taxon>Embryophyta</taxon>
        <taxon>Tracheophyta</taxon>
        <taxon>Spermatophyta</taxon>
        <taxon>Magnoliopsida</taxon>
        <taxon>eudicotyledons</taxon>
        <taxon>Gunneridae</taxon>
        <taxon>Pentapetalae</taxon>
        <taxon>rosids</taxon>
        <taxon>fabids</taxon>
        <taxon>Rosales</taxon>
        <taxon>Rosaceae</taxon>
        <taxon>Amygdaloideae</taxon>
        <taxon>Maleae</taxon>
        <taxon>Malus</taxon>
    </lineage>
</organism>
<evidence type="ECO:0000313" key="2">
    <source>
        <dbReference type="Proteomes" id="UP000290289"/>
    </source>
</evidence>
<protein>
    <submittedName>
        <fullName evidence="1">Uncharacterized protein</fullName>
    </submittedName>
</protein>
<name>A0A498IJS7_MALDO</name>
<proteinExistence type="predicted"/>
<dbReference type="EMBL" id="RDQH01000338">
    <property type="protein sequence ID" value="RXH81513.1"/>
    <property type="molecule type" value="Genomic_DNA"/>
</dbReference>
<accession>A0A498IJS7</accession>
<comment type="caution">
    <text evidence="1">The sequence shown here is derived from an EMBL/GenBank/DDBJ whole genome shotgun (WGS) entry which is preliminary data.</text>
</comment>